<sequence>MSWRVISFLACQLGGALLGYLLGRLEGALAGTLLGTAGWFLLDLLRGLRMLRWLRTGADPAAAPAGGLWGELGDRVRRSLRTRDQAAAEAERRLQEFLAAIQASPNGVILLDPEGRIEWSNLTAAEHLGIDPKRDLLQHIGNLLRDPDFNAYYASGHYGREVLIPARDSTPGRPRKLSVQLHPYGNGRKLLLSRDVTGVEQAEVMRRDFVANVSHEIRTPLTVLAGFVETLQNLSLPPEEQARYLAMMAQQAQRMQGLVSDLLTLSRLEGSPLPGALEWSPLALFAAQAEDEGRGLIAALGKSQQLRFEPPPALELSGAAHELHSAMANLVTNAVRYTPSGGSIEVRWLVLQDGRVEFSVTDSGPGIAPEHLPRLTERFYRVDRSRSRDTGGTGLGLAIVKHVAQRHGAELAISSTLGVGSRFALTFPASRLRPQAASSPAARPATESAAG</sequence>
<evidence type="ECO:0000256" key="18">
    <source>
        <dbReference type="SAM" id="Phobius"/>
    </source>
</evidence>
<evidence type="ECO:0000256" key="15">
    <source>
        <dbReference type="ARBA" id="ARBA00023012"/>
    </source>
</evidence>
<keyword evidence="10 18" id="KW-0812">Transmembrane</keyword>
<dbReference type="InterPro" id="IPR004358">
    <property type="entry name" value="Sig_transdc_His_kin-like_C"/>
</dbReference>
<evidence type="ECO:0000256" key="11">
    <source>
        <dbReference type="ARBA" id="ARBA00022741"/>
    </source>
</evidence>
<dbReference type="PROSITE" id="PS50109">
    <property type="entry name" value="HIS_KIN"/>
    <property type="match status" value="1"/>
</dbReference>
<keyword evidence="21" id="KW-1185">Reference proteome</keyword>
<dbReference type="InterPro" id="IPR050351">
    <property type="entry name" value="BphY/WalK/GraS-like"/>
</dbReference>
<keyword evidence="7" id="KW-0597">Phosphoprotein</keyword>
<proteinExistence type="predicted"/>
<dbReference type="PRINTS" id="PR00344">
    <property type="entry name" value="BCTRLSENSOR"/>
</dbReference>
<keyword evidence="14 18" id="KW-1133">Transmembrane helix</keyword>
<evidence type="ECO:0000256" key="7">
    <source>
        <dbReference type="ARBA" id="ARBA00022553"/>
    </source>
</evidence>
<dbReference type="InterPro" id="IPR003594">
    <property type="entry name" value="HATPase_dom"/>
</dbReference>
<dbReference type="Proteomes" id="UP000715965">
    <property type="component" value="Unassembled WGS sequence"/>
</dbReference>
<dbReference type="InterPro" id="IPR035965">
    <property type="entry name" value="PAS-like_dom_sf"/>
</dbReference>
<gene>
    <name evidence="20" type="primary">phoR</name>
    <name evidence="20" type="ORF">IM725_06415</name>
</gene>
<dbReference type="InterPro" id="IPR036890">
    <property type="entry name" value="HATPase_C_sf"/>
</dbReference>
<keyword evidence="9" id="KW-0808">Transferase</keyword>
<name>A0ABR9SDA4_9BURK</name>
<dbReference type="InterPro" id="IPR013767">
    <property type="entry name" value="PAS_fold"/>
</dbReference>
<dbReference type="CDD" id="cd00082">
    <property type="entry name" value="HisKA"/>
    <property type="match status" value="1"/>
</dbReference>
<dbReference type="InterPro" id="IPR003661">
    <property type="entry name" value="HisK_dim/P_dom"/>
</dbReference>
<comment type="catalytic activity">
    <reaction evidence="1">
        <text>ATP + protein L-histidine = ADP + protein N-phospho-L-histidine.</text>
        <dbReference type="EC" id="2.7.13.3"/>
    </reaction>
</comment>
<keyword evidence="11" id="KW-0547">Nucleotide-binding</keyword>
<dbReference type="InterPro" id="IPR000014">
    <property type="entry name" value="PAS"/>
</dbReference>
<comment type="function">
    <text evidence="17">Member of the two-component regulatory system PhoR/PhoB involved in the phosphate regulon genes expression. PhoR may function as a membrane-associated protein kinase that phosphorylates PhoB in response to environmental signals.</text>
</comment>
<comment type="subcellular location">
    <subcellularLocation>
        <location evidence="2">Cell membrane</location>
    </subcellularLocation>
</comment>
<dbReference type="Gene3D" id="1.10.287.130">
    <property type="match status" value="1"/>
</dbReference>
<dbReference type="GO" id="GO:0016301">
    <property type="term" value="F:kinase activity"/>
    <property type="evidence" value="ECO:0007669"/>
    <property type="project" value="UniProtKB-KW"/>
</dbReference>
<evidence type="ECO:0000313" key="20">
    <source>
        <dbReference type="EMBL" id="MBE7940199.1"/>
    </source>
</evidence>
<dbReference type="PANTHER" id="PTHR45453">
    <property type="entry name" value="PHOSPHATE REGULON SENSOR PROTEIN PHOR"/>
    <property type="match status" value="1"/>
</dbReference>
<dbReference type="NCBIfam" id="TIGR02966">
    <property type="entry name" value="phoR_proteo"/>
    <property type="match status" value="1"/>
</dbReference>
<dbReference type="Pfam" id="PF11808">
    <property type="entry name" value="PhoR"/>
    <property type="match status" value="1"/>
</dbReference>
<organism evidence="20 21">
    <name type="scientific">Ramlibacter aquaticus</name>
    <dbReference type="NCBI Taxonomy" id="2780094"/>
    <lineage>
        <taxon>Bacteria</taxon>
        <taxon>Pseudomonadati</taxon>
        <taxon>Pseudomonadota</taxon>
        <taxon>Betaproteobacteria</taxon>
        <taxon>Burkholderiales</taxon>
        <taxon>Comamonadaceae</taxon>
        <taxon>Ramlibacter</taxon>
    </lineage>
</organism>
<dbReference type="InterPro" id="IPR021766">
    <property type="entry name" value="PhoR_N"/>
</dbReference>
<evidence type="ECO:0000256" key="8">
    <source>
        <dbReference type="ARBA" id="ARBA00022592"/>
    </source>
</evidence>
<dbReference type="Pfam" id="PF02518">
    <property type="entry name" value="HATPase_c"/>
    <property type="match status" value="1"/>
</dbReference>
<evidence type="ECO:0000256" key="1">
    <source>
        <dbReference type="ARBA" id="ARBA00000085"/>
    </source>
</evidence>
<evidence type="ECO:0000256" key="17">
    <source>
        <dbReference type="ARBA" id="ARBA00025207"/>
    </source>
</evidence>
<dbReference type="SUPFAM" id="SSF47384">
    <property type="entry name" value="Homodimeric domain of signal transducing histidine kinase"/>
    <property type="match status" value="1"/>
</dbReference>
<evidence type="ECO:0000256" key="10">
    <source>
        <dbReference type="ARBA" id="ARBA00022692"/>
    </source>
</evidence>
<keyword evidence="6" id="KW-1003">Cell membrane</keyword>
<dbReference type="PANTHER" id="PTHR45453:SF1">
    <property type="entry name" value="PHOSPHATE REGULON SENSOR PROTEIN PHOR"/>
    <property type="match status" value="1"/>
</dbReference>
<dbReference type="SMART" id="SM00091">
    <property type="entry name" value="PAS"/>
    <property type="match status" value="1"/>
</dbReference>
<evidence type="ECO:0000256" key="16">
    <source>
        <dbReference type="ARBA" id="ARBA00023136"/>
    </source>
</evidence>
<evidence type="ECO:0000256" key="12">
    <source>
        <dbReference type="ARBA" id="ARBA00022777"/>
    </source>
</evidence>
<evidence type="ECO:0000259" key="19">
    <source>
        <dbReference type="PROSITE" id="PS50109"/>
    </source>
</evidence>
<dbReference type="SMART" id="SM00387">
    <property type="entry name" value="HATPase_c"/>
    <property type="match status" value="1"/>
</dbReference>
<evidence type="ECO:0000256" key="4">
    <source>
        <dbReference type="ARBA" id="ARBA00019665"/>
    </source>
</evidence>
<comment type="caution">
    <text evidence="20">The sequence shown here is derived from an EMBL/GenBank/DDBJ whole genome shotgun (WGS) entry which is preliminary data.</text>
</comment>
<evidence type="ECO:0000256" key="5">
    <source>
        <dbReference type="ARBA" id="ARBA00022448"/>
    </source>
</evidence>
<dbReference type="SUPFAM" id="SSF55785">
    <property type="entry name" value="PYP-like sensor domain (PAS domain)"/>
    <property type="match status" value="1"/>
</dbReference>
<dbReference type="EC" id="2.7.13.3" evidence="3"/>
<evidence type="ECO:0000256" key="13">
    <source>
        <dbReference type="ARBA" id="ARBA00022840"/>
    </source>
</evidence>
<keyword evidence="12 20" id="KW-0418">Kinase</keyword>
<dbReference type="Pfam" id="PF00512">
    <property type="entry name" value="HisKA"/>
    <property type="match status" value="1"/>
</dbReference>
<evidence type="ECO:0000256" key="14">
    <source>
        <dbReference type="ARBA" id="ARBA00022989"/>
    </source>
</evidence>
<feature type="domain" description="Histidine kinase" evidence="19">
    <location>
        <begin position="212"/>
        <end position="431"/>
    </location>
</feature>
<feature type="transmembrane region" description="Helical" evidence="18">
    <location>
        <begin position="28"/>
        <end position="45"/>
    </location>
</feature>
<keyword evidence="8" id="KW-0592">Phosphate transport</keyword>
<dbReference type="RefSeq" id="WP_193779741.1">
    <property type="nucleotide sequence ID" value="NZ_JADDOJ010000017.1"/>
</dbReference>
<keyword evidence="15" id="KW-0902">Two-component regulatory system</keyword>
<evidence type="ECO:0000256" key="3">
    <source>
        <dbReference type="ARBA" id="ARBA00012438"/>
    </source>
</evidence>
<evidence type="ECO:0000256" key="2">
    <source>
        <dbReference type="ARBA" id="ARBA00004236"/>
    </source>
</evidence>
<reference evidence="20 21" key="1">
    <citation type="submission" date="2020-10" db="EMBL/GenBank/DDBJ databases">
        <title>Draft genome of Ramlibacter aquaticus LMG 30558.</title>
        <authorList>
            <person name="Props R."/>
        </authorList>
    </citation>
    <scope>NUCLEOTIDE SEQUENCE [LARGE SCALE GENOMIC DNA]</scope>
    <source>
        <strain evidence="20 21">LMG 30558</strain>
    </source>
</reference>
<dbReference type="EMBL" id="JADDOJ010000017">
    <property type="protein sequence ID" value="MBE7940199.1"/>
    <property type="molecule type" value="Genomic_DNA"/>
</dbReference>
<dbReference type="CDD" id="cd00130">
    <property type="entry name" value="PAS"/>
    <property type="match status" value="1"/>
</dbReference>
<dbReference type="InterPro" id="IPR014310">
    <property type="entry name" value="Sig_transdc_His_kinase_PhoR"/>
</dbReference>
<dbReference type="SUPFAM" id="SSF55874">
    <property type="entry name" value="ATPase domain of HSP90 chaperone/DNA topoisomerase II/histidine kinase"/>
    <property type="match status" value="1"/>
</dbReference>
<accession>A0ABR9SDA4</accession>
<dbReference type="Pfam" id="PF00989">
    <property type="entry name" value="PAS"/>
    <property type="match status" value="1"/>
</dbReference>
<evidence type="ECO:0000256" key="6">
    <source>
        <dbReference type="ARBA" id="ARBA00022475"/>
    </source>
</evidence>
<keyword evidence="16 18" id="KW-0472">Membrane</keyword>
<dbReference type="SMART" id="SM00388">
    <property type="entry name" value="HisKA"/>
    <property type="match status" value="1"/>
</dbReference>
<keyword evidence="5" id="KW-0813">Transport</keyword>
<evidence type="ECO:0000313" key="21">
    <source>
        <dbReference type="Proteomes" id="UP000715965"/>
    </source>
</evidence>
<keyword evidence="13" id="KW-0067">ATP-binding</keyword>
<dbReference type="InterPro" id="IPR036097">
    <property type="entry name" value="HisK_dim/P_sf"/>
</dbReference>
<dbReference type="Gene3D" id="3.30.565.10">
    <property type="entry name" value="Histidine kinase-like ATPase, C-terminal domain"/>
    <property type="match status" value="1"/>
</dbReference>
<dbReference type="Gene3D" id="3.30.450.20">
    <property type="entry name" value="PAS domain"/>
    <property type="match status" value="1"/>
</dbReference>
<dbReference type="InterPro" id="IPR005467">
    <property type="entry name" value="His_kinase_dom"/>
</dbReference>
<evidence type="ECO:0000256" key="9">
    <source>
        <dbReference type="ARBA" id="ARBA00022679"/>
    </source>
</evidence>
<protein>
    <recommendedName>
        <fullName evidence="4">Phosphate regulon sensor protein PhoR</fullName>
        <ecNumber evidence="3">2.7.13.3</ecNumber>
    </recommendedName>
</protein>